<dbReference type="PROSITE" id="PS50045">
    <property type="entry name" value="SIGMA54_INTERACT_4"/>
    <property type="match status" value="1"/>
</dbReference>
<protein>
    <submittedName>
        <fullName evidence="9">Response regulator</fullName>
    </submittedName>
</protein>
<dbReference type="Gene3D" id="1.10.8.60">
    <property type="match status" value="1"/>
</dbReference>
<dbReference type="InterPro" id="IPR025943">
    <property type="entry name" value="Sigma_54_int_dom_ATP-bd_2"/>
</dbReference>
<feature type="domain" description="Sigma-54 factor interaction" evidence="7">
    <location>
        <begin position="149"/>
        <end position="378"/>
    </location>
</feature>
<dbReference type="InterPro" id="IPR003593">
    <property type="entry name" value="AAA+_ATPase"/>
</dbReference>
<dbReference type="GO" id="GO:0006355">
    <property type="term" value="P:regulation of DNA-templated transcription"/>
    <property type="evidence" value="ECO:0007669"/>
    <property type="project" value="InterPro"/>
</dbReference>
<dbReference type="Gene3D" id="3.40.50.300">
    <property type="entry name" value="P-loop containing nucleotide triphosphate hydrolases"/>
    <property type="match status" value="1"/>
</dbReference>
<dbReference type="InterPro" id="IPR002197">
    <property type="entry name" value="HTH_Fis"/>
</dbReference>
<keyword evidence="10" id="KW-1185">Reference proteome</keyword>
<dbReference type="CDD" id="cd00009">
    <property type="entry name" value="AAA"/>
    <property type="match status" value="1"/>
</dbReference>
<keyword evidence="6" id="KW-0597">Phosphoprotein</keyword>
<evidence type="ECO:0000313" key="10">
    <source>
        <dbReference type="Proteomes" id="UP000439994"/>
    </source>
</evidence>
<dbReference type="InterPro" id="IPR025944">
    <property type="entry name" value="Sigma_54_int_dom_CS"/>
</dbReference>
<dbReference type="InterPro" id="IPR058031">
    <property type="entry name" value="AAA_lid_NorR"/>
</dbReference>
<dbReference type="SUPFAM" id="SSF52172">
    <property type="entry name" value="CheY-like"/>
    <property type="match status" value="1"/>
</dbReference>
<dbReference type="SUPFAM" id="SSF46689">
    <property type="entry name" value="Homeodomain-like"/>
    <property type="match status" value="1"/>
</dbReference>
<feature type="modified residue" description="4-aspartylphosphate" evidence="6">
    <location>
        <position position="54"/>
    </location>
</feature>
<gene>
    <name evidence="9" type="ORF">GNP35_09130</name>
</gene>
<keyword evidence="4" id="KW-0238">DNA-binding</keyword>
<dbReference type="Proteomes" id="UP000439994">
    <property type="component" value="Unassembled WGS sequence"/>
</dbReference>
<dbReference type="AlphaFoldDB" id="A0A6N8F7V1"/>
<organism evidence="9 10">
    <name type="scientific">Psychrosphaera haliotis</name>
    <dbReference type="NCBI Taxonomy" id="555083"/>
    <lineage>
        <taxon>Bacteria</taxon>
        <taxon>Pseudomonadati</taxon>
        <taxon>Pseudomonadota</taxon>
        <taxon>Gammaproteobacteria</taxon>
        <taxon>Alteromonadales</taxon>
        <taxon>Pseudoalteromonadaceae</taxon>
        <taxon>Psychrosphaera</taxon>
    </lineage>
</organism>
<evidence type="ECO:0000256" key="5">
    <source>
        <dbReference type="ARBA" id="ARBA00023163"/>
    </source>
</evidence>
<keyword evidence="1" id="KW-0547">Nucleotide-binding</keyword>
<evidence type="ECO:0000256" key="2">
    <source>
        <dbReference type="ARBA" id="ARBA00022840"/>
    </source>
</evidence>
<evidence type="ECO:0000256" key="3">
    <source>
        <dbReference type="ARBA" id="ARBA00023015"/>
    </source>
</evidence>
<dbReference type="GO" id="GO:0043565">
    <property type="term" value="F:sequence-specific DNA binding"/>
    <property type="evidence" value="ECO:0007669"/>
    <property type="project" value="InterPro"/>
</dbReference>
<dbReference type="Pfam" id="PF25601">
    <property type="entry name" value="AAA_lid_14"/>
    <property type="match status" value="1"/>
</dbReference>
<dbReference type="GO" id="GO:0005524">
    <property type="term" value="F:ATP binding"/>
    <property type="evidence" value="ECO:0007669"/>
    <property type="project" value="UniProtKB-KW"/>
</dbReference>
<comment type="caution">
    <text evidence="9">The sequence shown here is derived from an EMBL/GenBank/DDBJ whole genome shotgun (WGS) entry which is preliminary data.</text>
</comment>
<name>A0A6N8F7V1_9GAMM</name>
<dbReference type="PROSITE" id="PS50110">
    <property type="entry name" value="RESPONSE_REGULATORY"/>
    <property type="match status" value="1"/>
</dbReference>
<dbReference type="PROSITE" id="PS00688">
    <property type="entry name" value="SIGMA54_INTERACT_3"/>
    <property type="match status" value="1"/>
</dbReference>
<dbReference type="InterPro" id="IPR009057">
    <property type="entry name" value="Homeodomain-like_sf"/>
</dbReference>
<evidence type="ECO:0000256" key="1">
    <source>
        <dbReference type="ARBA" id="ARBA00022741"/>
    </source>
</evidence>
<accession>A0A6N8F7V1</accession>
<dbReference type="CDD" id="cd00156">
    <property type="entry name" value="REC"/>
    <property type="match status" value="1"/>
</dbReference>
<dbReference type="InterPro" id="IPR002078">
    <property type="entry name" value="Sigma_54_int"/>
</dbReference>
<dbReference type="GO" id="GO:0000160">
    <property type="term" value="P:phosphorelay signal transduction system"/>
    <property type="evidence" value="ECO:0007669"/>
    <property type="project" value="InterPro"/>
</dbReference>
<dbReference type="PANTHER" id="PTHR32071:SF57">
    <property type="entry name" value="C4-DICARBOXYLATE TRANSPORT TRANSCRIPTIONAL REGULATORY PROTEIN DCTD"/>
    <property type="match status" value="1"/>
</dbReference>
<dbReference type="InterPro" id="IPR011006">
    <property type="entry name" value="CheY-like_superfamily"/>
</dbReference>
<dbReference type="SMART" id="SM00448">
    <property type="entry name" value="REC"/>
    <property type="match status" value="1"/>
</dbReference>
<dbReference type="SMART" id="SM00382">
    <property type="entry name" value="AAA"/>
    <property type="match status" value="1"/>
</dbReference>
<sequence>MDSPLILVADDDADIRLALSMLLNANGFKAIESSSLKETVILAQRFKPSLILLDMNFHSDTTSGQDGLSVLPQLINDNHNVVLMTAWATIELAVKGLQLGALDFIEKPWNNQSLIDSITRHLSASARGSGTAVNATKGFTKESISRHKPFFNSTSMTAINDLIQRVAPSDANILITGENGVGKSQLAQYIHSLSLRADKPFVPVNMAAIPETLFESELFGHKKGAFTDAKADRHGRFKEAHTGTIFLDEIGTIPLNIQPKLLHVLETKSYVPVGARLTEYADTRIISATNEDLDAHIGQQTFRQDLYFRLNTIVIDIPPLRQRLDDIEPLALDLVNRFANKYNQSHITFTEDALTLLRQLPWPGNIRELSNVIERCVLMCSDHIIDKTLIESLIGTPKNISSDTLTTSPKNLTLDDIESLETIELKMIQRALEVTRGNQSEAAKLLDISRHALSRRIDKFGISLET</sequence>
<evidence type="ECO:0000259" key="7">
    <source>
        <dbReference type="PROSITE" id="PS50045"/>
    </source>
</evidence>
<dbReference type="Pfam" id="PF02954">
    <property type="entry name" value="HTH_8"/>
    <property type="match status" value="1"/>
</dbReference>
<dbReference type="Pfam" id="PF00072">
    <property type="entry name" value="Response_reg"/>
    <property type="match status" value="1"/>
</dbReference>
<proteinExistence type="predicted"/>
<dbReference type="Gene3D" id="1.10.10.60">
    <property type="entry name" value="Homeodomain-like"/>
    <property type="match status" value="1"/>
</dbReference>
<dbReference type="PRINTS" id="PR01590">
    <property type="entry name" value="HTHFIS"/>
</dbReference>
<dbReference type="Pfam" id="PF00158">
    <property type="entry name" value="Sigma54_activat"/>
    <property type="match status" value="1"/>
</dbReference>
<feature type="domain" description="Response regulatory" evidence="8">
    <location>
        <begin position="5"/>
        <end position="122"/>
    </location>
</feature>
<dbReference type="InterPro" id="IPR001789">
    <property type="entry name" value="Sig_transdc_resp-reg_receiver"/>
</dbReference>
<keyword evidence="3" id="KW-0805">Transcription regulation</keyword>
<dbReference type="EMBL" id="WOCD01000003">
    <property type="protein sequence ID" value="MUH72636.1"/>
    <property type="molecule type" value="Genomic_DNA"/>
</dbReference>
<evidence type="ECO:0000256" key="6">
    <source>
        <dbReference type="PROSITE-ProRule" id="PRU00169"/>
    </source>
</evidence>
<dbReference type="SUPFAM" id="SSF52540">
    <property type="entry name" value="P-loop containing nucleoside triphosphate hydrolases"/>
    <property type="match status" value="1"/>
</dbReference>
<dbReference type="Gene3D" id="3.40.50.2300">
    <property type="match status" value="1"/>
</dbReference>
<dbReference type="InterPro" id="IPR027417">
    <property type="entry name" value="P-loop_NTPase"/>
</dbReference>
<dbReference type="PROSITE" id="PS00676">
    <property type="entry name" value="SIGMA54_INTERACT_2"/>
    <property type="match status" value="1"/>
</dbReference>
<reference evidence="9 10" key="1">
    <citation type="submission" date="2019-11" db="EMBL/GenBank/DDBJ databases">
        <title>P. haliotis isolates from Z. marina roots.</title>
        <authorList>
            <person name="Cohen M."/>
            <person name="Jospin G."/>
            <person name="Eisen J.A."/>
            <person name="Coil D.A."/>
        </authorList>
    </citation>
    <scope>NUCLEOTIDE SEQUENCE [LARGE SCALE GENOMIC DNA]</scope>
    <source>
        <strain evidence="9 10">UCD-MCMsp1aY</strain>
    </source>
</reference>
<keyword evidence="5" id="KW-0804">Transcription</keyword>
<dbReference type="PANTHER" id="PTHR32071">
    <property type="entry name" value="TRANSCRIPTIONAL REGULATORY PROTEIN"/>
    <property type="match status" value="1"/>
</dbReference>
<evidence type="ECO:0000259" key="8">
    <source>
        <dbReference type="PROSITE" id="PS50110"/>
    </source>
</evidence>
<dbReference type="FunFam" id="3.40.50.300:FF:000006">
    <property type="entry name" value="DNA-binding transcriptional regulator NtrC"/>
    <property type="match status" value="1"/>
</dbReference>
<evidence type="ECO:0000313" key="9">
    <source>
        <dbReference type="EMBL" id="MUH72636.1"/>
    </source>
</evidence>
<evidence type="ECO:0000256" key="4">
    <source>
        <dbReference type="ARBA" id="ARBA00023125"/>
    </source>
</evidence>
<keyword evidence="2" id="KW-0067">ATP-binding</keyword>